<gene>
    <name evidence="2" type="ORF">SAMN04489745_0336</name>
</gene>
<dbReference type="GO" id="GO:0003677">
    <property type="term" value="F:DNA binding"/>
    <property type="evidence" value="ECO:0007669"/>
    <property type="project" value="UniProtKB-KW"/>
</dbReference>
<dbReference type="InterPro" id="IPR010982">
    <property type="entry name" value="Lambda_DNA-bd_dom_sf"/>
</dbReference>
<keyword evidence="2" id="KW-0238">DNA-binding</keyword>
<protein>
    <submittedName>
        <fullName evidence="2">DNA-binding transcriptional regulator, XRE-family HTH domain</fullName>
    </submittedName>
</protein>
<dbReference type="Pfam" id="PF13560">
    <property type="entry name" value="HTH_31"/>
    <property type="match status" value="1"/>
</dbReference>
<evidence type="ECO:0000313" key="2">
    <source>
        <dbReference type="EMBL" id="SEB48793.1"/>
    </source>
</evidence>
<accession>A0A1H4JRA9</accession>
<dbReference type="PROSITE" id="PS50943">
    <property type="entry name" value="HTH_CROC1"/>
    <property type="match status" value="1"/>
</dbReference>
<dbReference type="InterPro" id="IPR011990">
    <property type="entry name" value="TPR-like_helical_dom_sf"/>
</dbReference>
<name>A0A1H4JRA9_9MICC</name>
<evidence type="ECO:0000313" key="3">
    <source>
        <dbReference type="Proteomes" id="UP000182652"/>
    </source>
</evidence>
<dbReference type="SUPFAM" id="SSF48452">
    <property type="entry name" value="TPR-like"/>
    <property type="match status" value="1"/>
</dbReference>
<dbReference type="EMBL" id="FNSN01000003">
    <property type="protein sequence ID" value="SEB48793.1"/>
    <property type="molecule type" value="Genomic_DNA"/>
</dbReference>
<proteinExistence type="predicted"/>
<dbReference type="RefSeq" id="WP_066213210.1">
    <property type="nucleotide sequence ID" value="NZ_FNSN01000003.1"/>
</dbReference>
<dbReference type="STRING" id="156980.SAMN04489745_0336"/>
<reference evidence="2 3" key="1">
    <citation type="submission" date="2016-10" db="EMBL/GenBank/DDBJ databases">
        <authorList>
            <person name="de Groot N.N."/>
        </authorList>
    </citation>
    <scope>NUCLEOTIDE SEQUENCE [LARGE SCALE GENOMIC DNA]</scope>
    <source>
        <strain evidence="2 3">DSM 10495</strain>
    </source>
</reference>
<dbReference type="InterPro" id="IPR001387">
    <property type="entry name" value="Cro/C1-type_HTH"/>
</dbReference>
<dbReference type="Gene3D" id="1.25.40.10">
    <property type="entry name" value="Tetratricopeptide repeat domain"/>
    <property type="match status" value="1"/>
</dbReference>
<evidence type="ECO:0000259" key="1">
    <source>
        <dbReference type="PROSITE" id="PS50943"/>
    </source>
</evidence>
<feature type="domain" description="HTH cro/C1-type" evidence="1">
    <location>
        <begin position="9"/>
        <end position="62"/>
    </location>
</feature>
<sequence>MGRIFGQRLRAQRISKGLTQEELGGSECSHSYISLLERGAREPSSDIVLGLARRLGMAAEDLEQWMIQPTVQDQEYSLAALHAWCAWDARDYEMAAHHALVAAQFARESHRDATVCEMNLLRAECLARLGRYEQGRNLVEMLLADGLVASNVGLRSEVLQLSARMALAQEEFHEAVAHAQEGASGSAALPDDSMVRHAACHLHIRALLSEGHKEAAWRGCEVASRSHSAGVPSHERGRLAWVMGDVAFARGCPERGIEHHEQAARLLLPQVDLEEWVAFNISSARARLEAGIADEATRVCLDRAVAAQEVLGLGQENDREFAFLDGLWMYTRRCYDQALEALAVFTQHPRRMSRLSTEALFLRGRIQLSLALPQQALTDLALAQEGYFRQRDLRGAQTVADLILEISRTRYEDAPPVLAHSAAS</sequence>
<dbReference type="Proteomes" id="UP000182652">
    <property type="component" value="Unassembled WGS sequence"/>
</dbReference>
<organism evidence="2 3">
    <name type="scientific">Arthrobacter woluwensis</name>
    <dbReference type="NCBI Taxonomy" id="156980"/>
    <lineage>
        <taxon>Bacteria</taxon>
        <taxon>Bacillati</taxon>
        <taxon>Actinomycetota</taxon>
        <taxon>Actinomycetes</taxon>
        <taxon>Micrococcales</taxon>
        <taxon>Micrococcaceae</taxon>
        <taxon>Arthrobacter</taxon>
    </lineage>
</organism>
<dbReference type="CDD" id="cd00093">
    <property type="entry name" value="HTH_XRE"/>
    <property type="match status" value="1"/>
</dbReference>
<dbReference type="AlphaFoldDB" id="A0A1H4JRA9"/>
<dbReference type="SUPFAM" id="SSF47413">
    <property type="entry name" value="lambda repressor-like DNA-binding domains"/>
    <property type="match status" value="1"/>
</dbReference>
<keyword evidence="3" id="KW-1185">Reference proteome</keyword>
<dbReference type="SMART" id="SM00530">
    <property type="entry name" value="HTH_XRE"/>
    <property type="match status" value="1"/>
</dbReference>